<proteinExistence type="predicted"/>
<dbReference type="EMBL" id="JACHLI010000001">
    <property type="protein sequence ID" value="MBB4861451.1"/>
    <property type="molecule type" value="Genomic_DNA"/>
</dbReference>
<dbReference type="RefSeq" id="WP_184585715.1">
    <property type="nucleotide sequence ID" value="NZ_JACHLI010000001.1"/>
</dbReference>
<name>A0A7W7KFG7_PSENT</name>
<evidence type="ECO:0000256" key="1">
    <source>
        <dbReference type="SAM" id="MobiDB-lite"/>
    </source>
</evidence>
<dbReference type="Proteomes" id="UP000566995">
    <property type="component" value="Unassembled WGS sequence"/>
</dbReference>
<protein>
    <submittedName>
        <fullName evidence="2">Uncharacterized protein</fullName>
    </submittedName>
</protein>
<comment type="caution">
    <text evidence="2">The sequence shown here is derived from an EMBL/GenBank/DDBJ whole genome shotgun (WGS) entry which is preliminary data.</text>
</comment>
<dbReference type="AlphaFoldDB" id="A0A7W7KFG7"/>
<sequence length="101" mass="11040">MADLNGMRPMQQSGMTINTMPSWDFSAGGQYAWREGEDREAFLQAFQNECKSFDAVGVTVGVLREGLVYSAAQGKAVRSSILATGGAGRKVVYAKMELKRR</sequence>
<evidence type="ECO:0000313" key="2">
    <source>
        <dbReference type="EMBL" id="MBB4861451.1"/>
    </source>
</evidence>
<gene>
    <name evidence="2" type="ORF">HNP46_000262</name>
</gene>
<feature type="compositionally biased region" description="Polar residues" evidence="1">
    <location>
        <begin position="10"/>
        <end position="21"/>
    </location>
</feature>
<evidence type="ECO:0000313" key="3">
    <source>
        <dbReference type="Proteomes" id="UP000566995"/>
    </source>
</evidence>
<accession>A0A7W7KFG7</accession>
<organism evidence="2 3">
    <name type="scientific">Pseudomonas nitroreducens</name>
    <dbReference type="NCBI Taxonomy" id="46680"/>
    <lineage>
        <taxon>Bacteria</taxon>
        <taxon>Pseudomonadati</taxon>
        <taxon>Pseudomonadota</taxon>
        <taxon>Gammaproteobacteria</taxon>
        <taxon>Pseudomonadales</taxon>
        <taxon>Pseudomonadaceae</taxon>
        <taxon>Pseudomonas</taxon>
    </lineage>
</organism>
<feature type="region of interest" description="Disordered" evidence="1">
    <location>
        <begin position="1"/>
        <end position="21"/>
    </location>
</feature>
<reference evidence="2 3" key="1">
    <citation type="submission" date="2020-08" db="EMBL/GenBank/DDBJ databases">
        <title>Functional genomics of gut bacteria from endangered species of beetles.</title>
        <authorList>
            <person name="Carlos-Shanley C."/>
        </authorList>
    </citation>
    <scope>NUCLEOTIDE SEQUENCE [LARGE SCALE GENOMIC DNA]</scope>
    <source>
        <strain evidence="2 3">S00179</strain>
    </source>
</reference>